<dbReference type="AlphaFoldDB" id="A0A2I7N813"/>
<dbReference type="EMBL" id="CP024847">
    <property type="protein sequence ID" value="AUR52599.1"/>
    <property type="molecule type" value="Genomic_DNA"/>
</dbReference>
<dbReference type="PROSITE" id="PS51257">
    <property type="entry name" value="PROKAR_LIPOPROTEIN"/>
    <property type="match status" value="1"/>
</dbReference>
<accession>A0A2I7N813</accession>
<sequence>MNNKLKLISLAVISTFTLAACNNGTTSSNGSSTTSATQFEADTVNGKISEIRQFTQSPDGKKNILIWTGHPHGQHFANRHSKDPNKVTHHYSNLSALNADKPNLDSSYKHIAETAKAININGINKAAGKVYTGLDLGITASTQSSVEGSGGYLSNGEPVCYSYIPETQSSMNGPGVTGFANFNTTNSDSTFSSTLNLKASISGADGLFKAKDSFSYDTNYSGTYSTGQNNFFSYFALSTNFEGTQLSANGKSLLASNPEQFMQTCGTSYITNEALGVSNQFTSTITSSSNSSSTSISNTLNASYSFVDFTAELTSLSKNTNQTFSLASSYVSNGDYTFQNTHNITNGIVANKGDSFEGIISEWIGNNKNGANACNEQITSSSVTTCTGYLTDLSALISALTAAVGSDIQTSGFPTDMSLFEQFPSGVTVINAQGGGTPPTPLTTQPVSNLANGSFPDAYAPYVTNLENHIQLIFNLTSLAGRAQLYANMLTPTLLAGNSTIDIPTELNNLANSYSTDYLNLASEVNNCMNNLSSCATMTQIATSDPYTFYSSTTTPYRVGDSLWADKMWNSIILQYNGTYNEAGQIGGELNAYFPSVATTVQLNNSAPMAVFYASNMNISGDQQAGITGIGLSPIVVTNPVYGLETDFSNGYATWGGLASYPIAGEFIINYPMTSANGTIAQQQAALANLLLGYTNGQSMSNVFTAGPVKYLGGEPTVDQNASKLQTPVSNMASSFSSPQSGFSSGNGYSLGAMSILVSNPNNDAWNYSIFTYTPNNGVVSNGYQTYNTNMAAGCYPMVNMDPDIISDYNICPSMYGGITNELQLNAIITPFF</sequence>
<name>A0A2I7N813_9NEIS</name>
<dbReference type="KEGG" id="nba:CUN60_09920"/>
<reference evidence="3" key="1">
    <citation type="submission" date="2017-11" db="EMBL/GenBank/DDBJ databases">
        <authorList>
            <person name="Chan K.G."/>
            <person name="Lee L.S."/>
        </authorList>
    </citation>
    <scope>NUCLEOTIDE SEQUENCE [LARGE SCALE GENOMIC DNA]</scope>
    <source>
        <strain evidence="3">DSM 100970</strain>
    </source>
</reference>
<gene>
    <name evidence="2" type="ORF">CUN60_09920</name>
</gene>
<feature type="chain" id="PRO_5014377235" description="Lipoprotein" evidence="1">
    <location>
        <begin position="20"/>
        <end position="833"/>
    </location>
</feature>
<evidence type="ECO:0000256" key="1">
    <source>
        <dbReference type="SAM" id="SignalP"/>
    </source>
</evidence>
<evidence type="ECO:0000313" key="3">
    <source>
        <dbReference type="Proteomes" id="UP000236655"/>
    </source>
</evidence>
<organism evidence="2 3">
    <name type="scientific">Aquella oligotrophica</name>
    <dbReference type="NCBI Taxonomy" id="2067065"/>
    <lineage>
        <taxon>Bacteria</taxon>
        <taxon>Pseudomonadati</taxon>
        <taxon>Pseudomonadota</taxon>
        <taxon>Betaproteobacteria</taxon>
        <taxon>Neisseriales</taxon>
        <taxon>Neisseriaceae</taxon>
        <taxon>Aquella</taxon>
    </lineage>
</organism>
<feature type="signal peptide" evidence="1">
    <location>
        <begin position="1"/>
        <end position="19"/>
    </location>
</feature>
<proteinExistence type="predicted"/>
<protein>
    <recommendedName>
        <fullName evidence="4">Lipoprotein</fullName>
    </recommendedName>
</protein>
<keyword evidence="1" id="KW-0732">Signal</keyword>
<evidence type="ECO:0008006" key="4">
    <source>
        <dbReference type="Google" id="ProtNLM"/>
    </source>
</evidence>
<dbReference type="Proteomes" id="UP000236655">
    <property type="component" value="Chromosome"/>
</dbReference>
<evidence type="ECO:0000313" key="2">
    <source>
        <dbReference type="EMBL" id="AUR52599.1"/>
    </source>
</evidence>
<dbReference type="RefSeq" id="WP_102951888.1">
    <property type="nucleotide sequence ID" value="NZ_CP024847.1"/>
</dbReference>
<keyword evidence="3" id="KW-1185">Reference proteome</keyword>